<dbReference type="EMBL" id="KV454538">
    <property type="protein sequence ID" value="ODV69556.1"/>
    <property type="molecule type" value="Genomic_DNA"/>
</dbReference>
<evidence type="ECO:0000256" key="5">
    <source>
        <dbReference type="ARBA" id="ARBA00022692"/>
    </source>
</evidence>
<dbReference type="RefSeq" id="XP_020078623.1">
    <property type="nucleotide sequence ID" value="XM_020222050.1"/>
</dbReference>
<evidence type="ECO:0000256" key="2">
    <source>
        <dbReference type="ARBA" id="ARBA00009486"/>
    </source>
</evidence>
<evidence type="ECO:0000256" key="6">
    <source>
        <dbReference type="ARBA" id="ARBA00022968"/>
    </source>
</evidence>
<keyword evidence="12" id="KW-1185">Reference proteome</keyword>
<evidence type="ECO:0000256" key="1">
    <source>
        <dbReference type="ARBA" id="ARBA00004606"/>
    </source>
</evidence>
<comment type="subcellular location">
    <subcellularLocation>
        <location evidence="1">Membrane</location>
        <topology evidence="1">Single-pass type II membrane protein</topology>
    </subcellularLocation>
</comment>
<evidence type="ECO:0000256" key="3">
    <source>
        <dbReference type="ARBA" id="ARBA00022676"/>
    </source>
</evidence>
<keyword evidence="6" id="KW-0735">Signal-anchor</keyword>
<dbReference type="InterPro" id="IPR021988">
    <property type="entry name" value="BMT1"/>
</dbReference>
<feature type="chain" id="PRO_5009162455" evidence="10">
    <location>
        <begin position="24"/>
        <end position="633"/>
    </location>
</feature>
<keyword evidence="9" id="KW-0961">Cell wall biogenesis/degradation</keyword>
<evidence type="ECO:0000256" key="4">
    <source>
        <dbReference type="ARBA" id="ARBA00022679"/>
    </source>
</evidence>
<keyword evidence="10" id="KW-0732">Signal</keyword>
<evidence type="ECO:0000256" key="10">
    <source>
        <dbReference type="SAM" id="SignalP"/>
    </source>
</evidence>
<evidence type="ECO:0000256" key="8">
    <source>
        <dbReference type="ARBA" id="ARBA00023136"/>
    </source>
</evidence>
<feature type="signal peptide" evidence="10">
    <location>
        <begin position="1"/>
        <end position="23"/>
    </location>
</feature>
<keyword evidence="7" id="KW-1133">Transmembrane helix</keyword>
<dbReference type="AlphaFoldDB" id="A0A1E4RQQ3"/>
<dbReference type="GeneID" id="30996599"/>
<dbReference type="GO" id="GO:0016020">
    <property type="term" value="C:membrane"/>
    <property type="evidence" value="ECO:0007669"/>
    <property type="project" value="UniProtKB-SubCell"/>
</dbReference>
<dbReference type="STRING" id="984485.A0A1E4RQQ3"/>
<protein>
    <submittedName>
        <fullName evidence="11">Uncharacterized protein</fullName>
    </submittedName>
</protein>
<keyword evidence="8" id="KW-0472">Membrane</keyword>
<dbReference type="GO" id="GO:0071555">
    <property type="term" value="P:cell wall organization"/>
    <property type="evidence" value="ECO:0007669"/>
    <property type="project" value="UniProtKB-KW"/>
</dbReference>
<dbReference type="GO" id="GO:0000030">
    <property type="term" value="F:mannosyltransferase activity"/>
    <property type="evidence" value="ECO:0007669"/>
    <property type="project" value="InterPro"/>
</dbReference>
<evidence type="ECO:0000256" key="9">
    <source>
        <dbReference type="ARBA" id="ARBA00023316"/>
    </source>
</evidence>
<sequence>MMYGKRYFRLLVAVAIFFIVVNSKLKHQNFYDVVNAFPLNSSLIDDKKYHKSELTIYTDPANLVKEKSTDFEFIKQDMCRDLKFTGDFKISDQAYLEADFNSIKNALKENPDYEKIIEIAKTRFKPTIPEEKQWFRFGGSSVWLPQYNLHYMVSRVLYSPSGIPNKSFVSFLYIQLFDKEWKELPPMQLQIPYVSNLVENRLNLDGSVNQNILDKTVSYREVKYPSFLPIPIEYLTQTENGKYYYGPEDPRMLTRTNPLGFDEPLIVFNMKSVKLVKRVMHRYLPFSHDLAVLKKRNEPWANIEKNWTPFISSTNSSASAKSFVNFIYSIDPLEILTCEIDTGICDFLQKPIKDDLNYIGPLRGGSQLVNIPFDEVIPKHILDKFELPKNRQVYVGWARAHLNKCGCGESMYRPNLIVLVEDYNPDTQKFYYKLGDVSEYFDFDSYVPPWTTPKLNDKGELIEEKEPPKQCTGRNVLIPNSIAYWSIESIVQDRVSYPRKYFHKIPTFEQLDDKKAMKVTKVEPGHLKKRTTDYPIYFNDYMGVTLSAADSDVSIVHLKGFLNYILNLPSLYDPSTQVLDDSLFQPRGYTFNNECAMDGSHDYCIRYAEANGGVTEYPPPAETDKNVIIETYL</sequence>
<name>A0A1E4RQQ3_9ASCO</name>
<proteinExistence type="inferred from homology"/>
<evidence type="ECO:0000313" key="11">
    <source>
        <dbReference type="EMBL" id="ODV69556.1"/>
    </source>
</evidence>
<evidence type="ECO:0000256" key="7">
    <source>
        <dbReference type="ARBA" id="ARBA00022989"/>
    </source>
</evidence>
<dbReference type="Pfam" id="PF12141">
    <property type="entry name" value="BMT"/>
    <property type="match status" value="2"/>
</dbReference>
<comment type="similarity">
    <text evidence="2">Belongs to the BMT family.</text>
</comment>
<reference evidence="12" key="1">
    <citation type="submission" date="2016-05" db="EMBL/GenBank/DDBJ databases">
        <title>Comparative genomics of biotechnologically important yeasts.</title>
        <authorList>
            <consortium name="DOE Joint Genome Institute"/>
            <person name="Riley R."/>
            <person name="Haridas S."/>
            <person name="Wolfe K.H."/>
            <person name="Lopes M.R."/>
            <person name="Hittinger C.T."/>
            <person name="Goker M."/>
            <person name="Salamov A."/>
            <person name="Wisecaver J."/>
            <person name="Long T.M."/>
            <person name="Aerts A.L."/>
            <person name="Barry K."/>
            <person name="Choi C."/>
            <person name="Clum A."/>
            <person name="Coughlan A.Y."/>
            <person name="Deshpande S."/>
            <person name="Douglass A.P."/>
            <person name="Hanson S.J."/>
            <person name="Klenk H.-P."/>
            <person name="Labutti K."/>
            <person name="Lapidus A."/>
            <person name="Lindquist E."/>
            <person name="Lipzen A."/>
            <person name="Meier-Kolthoff J.P."/>
            <person name="Ohm R.A."/>
            <person name="Otillar R.P."/>
            <person name="Pangilinan J."/>
            <person name="Peng Y."/>
            <person name="Rokas A."/>
            <person name="Rosa C.A."/>
            <person name="Scheuner C."/>
            <person name="Sibirny A.A."/>
            <person name="Slot J.C."/>
            <person name="Stielow J.B."/>
            <person name="Sun H."/>
            <person name="Kurtzman C.P."/>
            <person name="Blackwell M."/>
            <person name="Grigoriev I.V."/>
            <person name="Jeffries T.W."/>
        </authorList>
    </citation>
    <scope>NUCLEOTIDE SEQUENCE [LARGE SCALE GENOMIC DNA]</scope>
    <source>
        <strain evidence="12">NRRL Y-1933</strain>
    </source>
</reference>
<accession>A0A1E4RQQ3</accession>
<keyword evidence="4" id="KW-0808">Transferase</keyword>
<dbReference type="Proteomes" id="UP000095085">
    <property type="component" value="Unassembled WGS sequence"/>
</dbReference>
<gene>
    <name evidence="11" type="ORF">HYPBUDRAFT_154603</name>
</gene>
<keyword evidence="3" id="KW-0328">Glycosyltransferase</keyword>
<keyword evidence="5" id="KW-0812">Transmembrane</keyword>
<dbReference type="OrthoDB" id="3631276at2759"/>
<organism evidence="11 12">
    <name type="scientific">Hyphopichia burtonii NRRL Y-1933</name>
    <dbReference type="NCBI Taxonomy" id="984485"/>
    <lineage>
        <taxon>Eukaryota</taxon>
        <taxon>Fungi</taxon>
        <taxon>Dikarya</taxon>
        <taxon>Ascomycota</taxon>
        <taxon>Saccharomycotina</taxon>
        <taxon>Pichiomycetes</taxon>
        <taxon>Debaryomycetaceae</taxon>
        <taxon>Hyphopichia</taxon>
    </lineage>
</organism>
<evidence type="ECO:0000313" key="12">
    <source>
        <dbReference type="Proteomes" id="UP000095085"/>
    </source>
</evidence>